<proteinExistence type="predicted"/>
<name>A0A9N9RZH1_9DIPT</name>
<dbReference type="EMBL" id="OU895879">
    <property type="protein sequence ID" value="CAG9807000.1"/>
    <property type="molecule type" value="Genomic_DNA"/>
</dbReference>
<feature type="compositionally biased region" description="Polar residues" evidence="1">
    <location>
        <begin position="1"/>
        <end position="14"/>
    </location>
</feature>
<reference evidence="2" key="1">
    <citation type="submission" date="2022-01" db="EMBL/GenBank/DDBJ databases">
        <authorList>
            <person name="King R."/>
        </authorList>
    </citation>
    <scope>NUCLEOTIDE SEQUENCE</scope>
</reference>
<evidence type="ECO:0000313" key="2">
    <source>
        <dbReference type="EMBL" id="CAG9807000.1"/>
    </source>
</evidence>
<organism evidence="2 3">
    <name type="scientific">Chironomus riparius</name>
    <dbReference type="NCBI Taxonomy" id="315576"/>
    <lineage>
        <taxon>Eukaryota</taxon>
        <taxon>Metazoa</taxon>
        <taxon>Ecdysozoa</taxon>
        <taxon>Arthropoda</taxon>
        <taxon>Hexapoda</taxon>
        <taxon>Insecta</taxon>
        <taxon>Pterygota</taxon>
        <taxon>Neoptera</taxon>
        <taxon>Endopterygota</taxon>
        <taxon>Diptera</taxon>
        <taxon>Nematocera</taxon>
        <taxon>Chironomoidea</taxon>
        <taxon>Chironomidae</taxon>
        <taxon>Chironominae</taxon>
        <taxon>Chironomus</taxon>
    </lineage>
</organism>
<dbReference type="AlphaFoldDB" id="A0A9N9RZH1"/>
<accession>A0A9N9RZH1</accession>
<feature type="compositionally biased region" description="Basic residues" evidence="1">
    <location>
        <begin position="18"/>
        <end position="28"/>
    </location>
</feature>
<keyword evidence="3" id="KW-1185">Reference proteome</keyword>
<evidence type="ECO:0000256" key="1">
    <source>
        <dbReference type="SAM" id="MobiDB-lite"/>
    </source>
</evidence>
<dbReference type="Proteomes" id="UP001153620">
    <property type="component" value="Chromosome 3"/>
</dbReference>
<evidence type="ECO:0000313" key="3">
    <source>
        <dbReference type="Proteomes" id="UP001153620"/>
    </source>
</evidence>
<gene>
    <name evidence="2" type="ORF">CHIRRI_LOCUS9852</name>
</gene>
<feature type="region of interest" description="Disordered" evidence="1">
    <location>
        <begin position="1"/>
        <end position="36"/>
    </location>
</feature>
<reference evidence="2" key="2">
    <citation type="submission" date="2022-10" db="EMBL/GenBank/DDBJ databases">
        <authorList>
            <consortium name="ENA_rothamsted_submissions"/>
            <consortium name="culmorum"/>
            <person name="King R."/>
        </authorList>
    </citation>
    <scope>NUCLEOTIDE SEQUENCE</scope>
</reference>
<protein>
    <submittedName>
        <fullName evidence="2">Uncharacterized protein</fullName>
    </submittedName>
</protein>
<sequence length="136" mass="15809">MDNLTSKQDIVSQYKSPDKKKKQIKRKCKSAESANKTKRIIKEKFKHYDLFTFKKKSKTVENSRSENDSSQVNVIPIKNLMEFDSPDKTEILGNISCSEQDFKIDKKSMNRKVSNMLKDTLIMNSSQNSDFEMSQI</sequence>